<reference evidence="2 3" key="1">
    <citation type="submission" date="2012-06" db="EMBL/GenBank/DDBJ databases">
        <title>The complete genome of Aequorivita sublithincola DSM 14238.</title>
        <authorList>
            <consortium name="US DOE Joint Genome Institute (JGI-PGF)"/>
            <person name="Lucas S."/>
            <person name="Copeland A."/>
            <person name="Lapidus A."/>
            <person name="Goodwin L."/>
            <person name="Pitluck S."/>
            <person name="Peters L."/>
            <person name="Munk A.C.C."/>
            <person name="Kyrpides N."/>
            <person name="Mavromatis K."/>
            <person name="Pagani I."/>
            <person name="Ivanova N."/>
            <person name="Ovchinnikova G."/>
            <person name="Zeytun A."/>
            <person name="Detter J.C."/>
            <person name="Han C."/>
            <person name="Land M."/>
            <person name="Hauser L."/>
            <person name="Markowitz V."/>
            <person name="Cheng J.-F."/>
            <person name="Hugenholtz P."/>
            <person name="Woyke T."/>
            <person name="Wu D."/>
            <person name="Tindall B."/>
            <person name="Faehnrich R."/>
            <person name="Brambilla E."/>
            <person name="Klenk H.-P."/>
            <person name="Eisen J.A."/>
        </authorList>
    </citation>
    <scope>NUCLEOTIDE SEQUENCE [LARGE SCALE GENOMIC DNA]</scope>
    <source>
        <strain evidence="3">DSM 14238 / LMG 21431 / ACAM 643 / 9-3</strain>
    </source>
</reference>
<dbReference type="EMBL" id="CP003280">
    <property type="protein sequence ID" value="AFL82521.1"/>
    <property type="molecule type" value="Genomic_DNA"/>
</dbReference>
<evidence type="ECO:0000256" key="1">
    <source>
        <dbReference type="SAM" id="SignalP"/>
    </source>
</evidence>
<dbReference type="KEGG" id="asl:Aeqsu_3084"/>
<protein>
    <submittedName>
        <fullName evidence="2">Uncharacterized protein</fullName>
    </submittedName>
</protein>
<evidence type="ECO:0000313" key="3">
    <source>
        <dbReference type="Proteomes" id="UP000006049"/>
    </source>
</evidence>
<dbReference type="AlphaFoldDB" id="I3YZV3"/>
<keyword evidence="3" id="KW-1185">Reference proteome</keyword>
<feature type="signal peptide" evidence="1">
    <location>
        <begin position="1"/>
        <end position="21"/>
    </location>
</feature>
<feature type="chain" id="PRO_5003683099" evidence="1">
    <location>
        <begin position="22"/>
        <end position="80"/>
    </location>
</feature>
<dbReference type="Pfam" id="PF20130">
    <property type="entry name" value="DUF6520"/>
    <property type="match status" value="1"/>
</dbReference>
<name>I3YZV3_AEQSU</name>
<keyword evidence="1" id="KW-0732">Signal</keyword>
<sequence length="80" mass="8658">MRKKWLLPIAVFAIAIASAFASNVKTTESLAPMGYIDSPTACQIAVPCSRTFGEVCKKFSQQAFGLDHNGTSCTVELYKP</sequence>
<evidence type="ECO:0000313" key="2">
    <source>
        <dbReference type="EMBL" id="AFL82521.1"/>
    </source>
</evidence>
<proteinExistence type="predicted"/>
<organism evidence="2 3">
    <name type="scientific">Aequorivita sublithincola (strain DSM 14238 / LMG 21431 / ACAM 643 / 9-3)</name>
    <dbReference type="NCBI Taxonomy" id="746697"/>
    <lineage>
        <taxon>Bacteria</taxon>
        <taxon>Pseudomonadati</taxon>
        <taxon>Bacteroidota</taxon>
        <taxon>Flavobacteriia</taxon>
        <taxon>Flavobacteriales</taxon>
        <taxon>Flavobacteriaceae</taxon>
        <taxon>Aequorivita</taxon>
    </lineage>
</organism>
<dbReference type="Proteomes" id="UP000006049">
    <property type="component" value="Chromosome"/>
</dbReference>
<dbReference type="HOGENOM" id="CLU_2581868_0_0_10"/>
<gene>
    <name evidence="2" type="ordered locus">Aeqsu_3084</name>
</gene>
<dbReference type="InterPro" id="IPR045391">
    <property type="entry name" value="DUF6520"/>
</dbReference>
<accession>I3YZV3</accession>